<dbReference type="Gene3D" id="2.60.120.430">
    <property type="entry name" value="Galactose-binding lectin"/>
    <property type="match status" value="1"/>
</dbReference>
<feature type="compositionally biased region" description="Polar residues" evidence="10">
    <location>
        <begin position="240"/>
        <end position="250"/>
    </location>
</feature>
<evidence type="ECO:0000256" key="9">
    <source>
        <dbReference type="ARBA" id="ARBA00023277"/>
    </source>
</evidence>
<keyword evidence="9" id="KW-0119">Carbohydrate metabolism</keyword>
<evidence type="ECO:0000256" key="7">
    <source>
        <dbReference type="ARBA" id="ARBA00023136"/>
    </source>
</evidence>
<keyword evidence="7 11" id="KW-0472">Membrane</keyword>
<feature type="compositionally biased region" description="Acidic residues" evidence="10">
    <location>
        <begin position="260"/>
        <end position="274"/>
    </location>
</feature>
<feature type="signal peptide" evidence="12">
    <location>
        <begin position="1"/>
        <end position="30"/>
    </location>
</feature>
<dbReference type="GO" id="GO:0005789">
    <property type="term" value="C:endoplasmic reticulum membrane"/>
    <property type="evidence" value="ECO:0007669"/>
    <property type="project" value="UniProtKB-SubCell"/>
</dbReference>
<dbReference type="PANTHER" id="PTHR13460:SF0">
    <property type="entry name" value="MALECTIN"/>
    <property type="match status" value="1"/>
</dbReference>
<dbReference type="InterPro" id="IPR021720">
    <property type="entry name" value="Malectin_dom"/>
</dbReference>
<dbReference type="Pfam" id="PF11721">
    <property type="entry name" value="Malectin"/>
    <property type="match status" value="1"/>
</dbReference>
<accession>A0A034W9A2</accession>
<evidence type="ECO:0000256" key="8">
    <source>
        <dbReference type="ARBA" id="ARBA00023180"/>
    </source>
</evidence>
<keyword evidence="3 11" id="KW-0812">Transmembrane</keyword>
<comment type="subcellular location">
    <subcellularLocation>
        <location evidence="1">Endoplasmic reticulum membrane</location>
        <topology evidence="1">Single-pass type I membrane protein</topology>
    </subcellularLocation>
</comment>
<organism evidence="14">
    <name type="scientific">Bactrocera dorsalis</name>
    <name type="common">Oriental fruit fly</name>
    <name type="synonym">Dacus dorsalis</name>
    <dbReference type="NCBI Taxonomy" id="27457"/>
    <lineage>
        <taxon>Eukaryota</taxon>
        <taxon>Metazoa</taxon>
        <taxon>Ecdysozoa</taxon>
        <taxon>Arthropoda</taxon>
        <taxon>Hexapoda</taxon>
        <taxon>Insecta</taxon>
        <taxon>Pterygota</taxon>
        <taxon>Neoptera</taxon>
        <taxon>Endopterygota</taxon>
        <taxon>Diptera</taxon>
        <taxon>Brachycera</taxon>
        <taxon>Muscomorpha</taxon>
        <taxon>Tephritoidea</taxon>
        <taxon>Tephritidae</taxon>
        <taxon>Bactrocera</taxon>
        <taxon>Bactrocera</taxon>
    </lineage>
</organism>
<dbReference type="AlphaFoldDB" id="A0A034W9A2"/>
<keyword evidence="6 11" id="KW-1133">Transmembrane helix</keyword>
<evidence type="ECO:0000256" key="1">
    <source>
        <dbReference type="ARBA" id="ARBA00004115"/>
    </source>
</evidence>
<gene>
    <name evidence="14" type="primary">MLEC</name>
</gene>
<evidence type="ECO:0000256" key="6">
    <source>
        <dbReference type="ARBA" id="ARBA00022989"/>
    </source>
</evidence>
<evidence type="ECO:0000256" key="12">
    <source>
        <dbReference type="SAM" id="SignalP"/>
    </source>
</evidence>
<name>A0A034W9A2_BACDO</name>
<dbReference type="GeneID" id="105224196"/>
<keyword evidence="4 12" id="KW-0732">Signal</keyword>
<evidence type="ECO:0000256" key="11">
    <source>
        <dbReference type="SAM" id="Phobius"/>
    </source>
</evidence>
<reference evidence="14" key="1">
    <citation type="journal article" date="2014" name="BMC Genomics">
        <title>Characterizing the developmental transcriptome of the oriental fruit fly, Bactrocera dorsalis (Diptera: Tephritidae) through comparative genomic analysis with Drosophila melanogaster utilizing modENCODE datasets.</title>
        <authorList>
            <person name="Geib S.M."/>
            <person name="Calla B."/>
            <person name="Hall B."/>
            <person name="Hou S."/>
            <person name="Manoukis N.C."/>
        </authorList>
    </citation>
    <scope>NUCLEOTIDE SEQUENCE</scope>
    <source>
        <strain evidence="14">Punador</strain>
    </source>
</reference>
<evidence type="ECO:0000256" key="3">
    <source>
        <dbReference type="ARBA" id="ARBA00022692"/>
    </source>
</evidence>
<dbReference type="InterPro" id="IPR039155">
    <property type="entry name" value="MLEC"/>
</dbReference>
<protein>
    <submittedName>
        <fullName evidence="14">Malectin</fullName>
    </submittedName>
</protein>
<evidence type="ECO:0000256" key="5">
    <source>
        <dbReference type="ARBA" id="ARBA00022824"/>
    </source>
</evidence>
<dbReference type="OrthoDB" id="10013439at2759"/>
<feature type="region of interest" description="Disordered" evidence="10">
    <location>
        <begin position="234"/>
        <end position="292"/>
    </location>
</feature>
<dbReference type="EMBL" id="GAKP01008589">
    <property type="protein sequence ID" value="JAC50363.1"/>
    <property type="molecule type" value="Transcribed_RNA"/>
</dbReference>
<keyword evidence="8" id="KW-0325">Glycoprotein</keyword>
<dbReference type="GO" id="GO:0030246">
    <property type="term" value="F:carbohydrate binding"/>
    <property type="evidence" value="ECO:0007669"/>
    <property type="project" value="InterPro"/>
</dbReference>
<feature type="transmembrane region" description="Helical" evidence="11">
    <location>
        <begin position="298"/>
        <end position="317"/>
    </location>
</feature>
<proteinExistence type="inferred from homology"/>
<evidence type="ECO:0000313" key="14">
    <source>
        <dbReference type="EMBL" id="JAC50363.1"/>
    </source>
</evidence>
<feature type="chain" id="PRO_5044537739" evidence="12">
    <location>
        <begin position="31"/>
        <end position="319"/>
    </location>
</feature>
<sequence length="319" mass="36038">MRPNCTFITPVLLWHVCVLLTCFCPSVVLGNLKVIYAVNAGGQEHTDKHGIHYSADPLHGRIGTASDYGNHLLLIGRVPEQDEVLYRTERYHTATFGYTLPIDGDGEYALIMKFCEVYFNEPNKKVFDVVLNNKHTVVKELDIFHQVGRGTAHEEYVYFIISNDRLYYKDEQSDIRNGVVRLDFIKGHYDNPKINAFALLKGDVANIPRLPPTSDDILPIDSDMAVFNDRVSAEGGGKNEISSDQLPENQQRSRDSASSVDDDIFDEDEDNEEETWTKKRKVSGPRQPDPYSMDDSSVMLPVFIAIGAFIPLLFCLCKL</sequence>
<dbReference type="PANTHER" id="PTHR13460">
    <property type="match status" value="1"/>
</dbReference>
<feature type="domain" description="Malectin" evidence="13">
    <location>
        <begin position="34"/>
        <end position="197"/>
    </location>
</feature>
<comment type="similarity">
    <text evidence="2">Belongs to the malectin family.</text>
</comment>
<keyword evidence="5" id="KW-0256">Endoplasmic reticulum</keyword>
<evidence type="ECO:0000256" key="4">
    <source>
        <dbReference type="ARBA" id="ARBA00022729"/>
    </source>
</evidence>
<evidence type="ECO:0000259" key="13">
    <source>
        <dbReference type="Pfam" id="PF11721"/>
    </source>
</evidence>
<dbReference type="KEGG" id="bdr:105224196"/>
<evidence type="ECO:0000256" key="10">
    <source>
        <dbReference type="SAM" id="MobiDB-lite"/>
    </source>
</evidence>
<dbReference type="RefSeq" id="XP_011200505.2">
    <property type="nucleotide sequence ID" value="XM_011202203.4"/>
</dbReference>
<evidence type="ECO:0000256" key="2">
    <source>
        <dbReference type="ARBA" id="ARBA00009141"/>
    </source>
</evidence>